<name>A0A8H6FK35_9LECA</name>
<evidence type="ECO:0000313" key="2">
    <source>
        <dbReference type="Proteomes" id="UP000593566"/>
    </source>
</evidence>
<reference evidence="1 2" key="1">
    <citation type="journal article" date="2020" name="Genomics">
        <title>Complete, high-quality genomes from long-read metagenomic sequencing of two wolf lichen thalli reveals enigmatic genome architecture.</title>
        <authorList>
            <person name="McKenzie S.K."/>
            <person name="Walston R.F."/>
            <person name="Allen J.L."/>
        </authorList>
    </citation>
    <scope>NUCLEOTIDE SEQUENCE [LARGE SCALE GENOMIC DNA]</scope>
    <source>
        <strain evidence="1">WasteWater1</strain>
    </source>
</reference>
<accession>A0A8H6FK35</accession>
<keyword evidence="2" id="KW-1185">Reference proteome</keyword>
<dbReference type="GeneID" id="59332701"/>
<dbReference type="Proteomes" id="UP000593566">
    <property type="component" value="Unassembled WGS sequence"/>
</dbReference>
<sequence length="129" mass="14116">MVSELDLKHLSKVDLEEKLDNVTTQVLKYKITNGIVKDEGSVAQFRGDLPMPTHAAMIVSDVEGFRKSHVAYFGAAKDTRDGSFVADTENNLDIGIKQPGAFRHSSFLRGSRISAAGLITVKDGQLRIL</sequence>
<dbReference type="EMBL" id="JACCJB010000002">
    <property type="protein sequence ID" value="KAF6229955.1"/>
    <property type="molecule type" value="Genomic_DNA"/>
</dbReference>
<protein>
    <submittedName>
        <fullName evidence="1">Uncharacterized protein</fullName>
    </submittedName>
</protein>
<dbReference type="RefSeq" id="XP_037157212.1">
    <property type="nucleotide sequence ID" value="XM_037295211.1"/>
</dbReference>
<proteinExistence type="predicted"/>
<dbReference type="AlphaFoldDB" id="A0A8H6FK35"/>
<organism evidence="1 2">
    <name type="scientific">Letharia lupina</name>
    <dbReference type="NCBI Taxonomy" id="560253"/>
    <lineage>
        <taxon>Eukaryota</taxon>
        <taxon>Fungi</taxon>
        <taxon>Dikarya</taxon>
        <taxon>Ascomycota</taxon>
        <taxon>Pezizomycotina</taxon>
        <taxon>Lecanoromycetes</taxon>
        <taxon>OSLEUM clade</taxon>
        <taxon>Lecanoromycetidae</taxon>
        <taxon>Lecanorales</taxon>
        <taxon>Lecanorineae</taxon>
        <taxon>Parmeliaceae</taxon>
        <taxon>Letharia</taxon>
    </lineage>
</organism>
<gene>
    <name evidence="1" type="ORF">HO133_004293</name>
</gene>
<comment type="caution">
    <text evidence="1">The sequence shown here is derived from an EMBL/GenBank/DDBJ whole genome shotgun (WGS) entry which is preliminary data.</text>
</comment>
<evidence type="ECO:0000313" key="1">
    <source>
        <dbReference type="EMBL" id="KAF6229955.1"/>
    </source>
</evidence>